<feature type="domain" description="Myb-like" evidence="8">
    <location>
        <begin position="18"/>
        <end position="51"/>
    </location>
</feature>
<keyword evidence="5" id="KW-0804">Transcription</keyword>
<keyword evidence="6" id="KW-0539">Nucleus</keyword>
<evidence type="ECO:0000256" key="6">
    <source>
        <dbReference type="ARBA" id="ARBA00023242"/>
    </source>
</evidence>
<dbReference type="InterPro" id="IPR009057">
    <property type="entry name" value="Homeodomain-like_sf"/>
</dbReference>
<evidence type="ECO:0000259" key="9">
    <source>
        <dbReference type="PROSITE" id="PS51294"/>
    </source>
</evidence>
<evidence type="ECO:0000313" key="10">
    <source>
        <dbReference type="EMBL" id="KAF8387612.1"/>
    </source>
</evidence>
<keyword evidence="4" id="KW-0238">DNA-binding</keyword>
<dbReference type="InterPro" id="IPR017930">
    <property type="entry name" value="Myb_dom"/>
</dbReference>
<dbReference type="Pfam" id="PF00249">
    <property type="entry name" value="Myb_DNA-binding"/>
    <property type="match status" value="1"/>
</dbReference>
<dbReference type="GO" id="GO:0043565">
    <property type="term" value="F:sequence-specific DNA binding"/>
    <property type="evidence" value="ECO:0007669"/>
    <property type="project" value="InterPro"/>
</dbReference>
<comment type="caution">
    <text evidence="10">The sequence shown here is derived from an EMBL/GenBank/DDBJ whole genome shotgun (WGS) entry which is preliminary data.</text>
</comment>
<name>A0A834YF26_TETSI</name>
<dbReference type="SUPFAM" id="SSF46689">
    <property type="entry name" value="Homeodomain-like"/>
    <property type="match status" value="1"/>
</dbReference>
<evidence type="ECO:0000259" key="8">
    <source>
        <dbReference type="PROSITE" id="PS50090"/>
    </source>
</evidence>
<sequence length="185" mass="20075">MDVNGRGCSSEATQSEEEMDLRRGPWTVDEDLTLINYIANHGEGHWNSLARCAGIASSTTIATHHIGTNPDDISTGHLMPTASNNDYGGVNFNPSFTPENSSTAVSSDSLGTQVSPVSDLTDYYSFQANNSTDNFQADQVSCPDSLTSPSGYFNHGLDFQAIEQNMWLGGGDVPVNLWNDEDLWF</sequence>
<keyword evidence="2" id="KW-0677">Repeat</keyword>
<dbReference type="EMBL" id="JABCRI010000020">
    <property type="protein sequence ID" value="KAF8387612.1"/>
    <property type="molecule type" value="Genomic_DNA"/>
</dbReference>
<accession>A0A834YF26</accession>
<dbReference type="InterPro" id="IPR044676">
    <property type="entry name" value="EOBI/EOBII-like_plant"/>
</dbReference>
<keyword evidence="3" id="KW-0805">Transcription regulation</keyword>
<gene>
    <name evidence="10" type="ORF">HHK36_026265</name>
</gene>
<dbReference type="PROSITE" id="PS50090">
    <property type="entry name" value="MYB_LIKE"/>
    <property type="match status" value="1"/>
</dbReference>
<dbReference type="InterPro" id="IPR001005">
    <property type="entry name" value="SANT/Myb"/>
</dbReference>
<keyword evidence="11" id="KW-1185">Reference proteome</keyword>
<dbReference type="GO" id="GO:0003700">
    <property type="term" value="F:DNA-binding transcription factor activity"/>
    <property type="evidence" value="ECO:0007669"/>
    <property type="project" value="InterPro"/>
</dbReference>
<evidence type="ECO:0000256" key="3">
    <source>
        <dbReference type="ARBA" id="ARBA00023015"/>
    </source>
</evidence>
<dbReference type="PANTHER" id="PTHR45675">
    <property type="entry name" value="MYB TRANSCRIPTION FACTOR-RELATED-RELATED"/>
    <property type="match status" value="1"/>
</dbReference>
<comment type="subcellular location">
    <subcellularLocation>
        <location evidence="1">Nucleus</location>
    </subcellularLocation>
</comment>
<dbReference type="OrthoDB" id="2143914at2759"/>
<organism evidence="10 11">
    <name type="scientific">Tetracentron sinense</name>
    <name type="common">Spur-leaf</name>
    <dbReference type="NCBI Taxonomy" id="13715"/>
    <lineage>
        <taxon>Eukaryota</taxon>
        <taxon>Viridiplantae</taxon>
        <taxon>Streptophyta</taxon>
        <taxon>Embryophyta</taxon>
        <taxon>Tracheophyta</taxon>
        <taxon>Spermatophyta</taxon>
        <taxon>Magnoliopsida</taxon>
        <taxon>Trochodendrales</taxon>
        <taxon>Trochodendraceae</taxon>
        <taxon>Tetracentron</taxon>
    </lineage>
</organism>
<evidence type="ECO:0000313" key="11">
    <source>
        <dbReference type="Proteomes" id="UP000655225"/>
    </source>
</evidence>
<dbReference type="AlphaFoldDB" id="A0A834YF26"/>
<proteinExistence type="predicted"/>
<reference evidence="10 11" key="1">
    <citation type="submission" date="2020-04" db="EMBL/GenBank/DDBJ databases">
        <title>Plant Genome Project.</title>
        <authorList>
            <person name="Zhang R.-G."/>
        </authorList>
    </citation>
    <scope>NUCLEOTIDE SEQUENCE [LARGE SCALE GENOMIC DNA]</scope>
    <source>
        <strain evidence="10">YNK0</strain>
        <tissue evidence="10">Leaf</tissue>
    </source>
</reference>
<dbReference type="PROSITE" id="PS51294">
    <property type="entry name" value="HTH_MYB"/>
    <property type="match status" value="1"/>
</dbReference>
<dbReference type="Proteomes" id="UP000655225">
    <property type="component" value="Unassembled WGS sequence"/>
</dbReference>
<dbReference type="CDD" id="cd00167">
    <property type="entry name" value="SANT"/>
    <property type="match status" value="1"/>
</dbReference>
<evidence type="ECO:0000256" key="5">
    <source>
        <dbReference type="ARBA" id="ARBA00023163"/>
    </source>
</evidence>
<feature type="region of interest" description="Disordered" evidence="7">
    <location>
        <begin position="1"/>
        <end position="23"/>
    </location>
</feature>
<evidence type="ECO:0000256" key="2">
    <source>
        <dbReference type="ARBA" id="ARBA00022737"/>
    </source>
</evidence>
<dbReference type="OMA" id="YNDCISN"/>
<evidence type="ECO:0000256" key="7">
    <source>
        <dbReference type="SAM" id="MobiDB-lite"/>
    </source>
</evidence>
<protein>
    <submittedName>
        <fullName evidence="10">Uncharacterized protein</fullName>
    </submittedName>
</protein>
<evidence type="ECO:0000256" key="4">
    <source>
        <dbReference type="ARBA" id="ARBA00023125"/>
    </source>
</evidence>
<dbReference type="GO" id="GO:0005634">
    <property type="term" value="C:nucleus"/>
    <property type="evidence" value="ECO:0007669"/>
    <property type="project" value="UniProtKB-SubCell"/>
</dbReference>
<evidence type="ECO:0000256" key="1">
    <source>
        <dbReference type="ARBA" id="ARBA00004123"/>
    </source>
</evidence>
<feature type="domain" description="HTH myb-type" evidence="9">
    <location>
        <begin position="18"/>
        <end position="46"/>
    </location>
</feature>
<dbReference type="Gene3D" id="1.10.10.60">
    <property type="entry name" value="Homeodomain-like"/>
    <property type="match status" value="1"/>
</dbReference>
<dbReference type="PANTHER" id="PTHR45675:SF1">
    <property type="entry name" value="MYB TRANSCRIPTION FACTOR-RELATED"/>
    <property type="match status" value="1"/>
</dbReference>